<dbReference type="EMBL" id="KE356560">
    <property type="protein sequence ID" value="ERG90768.1"/>
    <property type="molecule type" value="Genomic_DNA"/>
</dbReference>
<gene>
    <name evidence="3" type="ORF">J07HQW1_00796</name>
</gene>
<name>U1N318_9EURY</name>
<accession>U1N318</accession>
<dbReference type="Proteomes" id="UP000030649">
    <property type="component" value="Unassembled WGS sequence"/>
</dbReference>
<sequence length="294" mass="32508">MSVTPSMLEMARQTTKQTRRRITDEGDAFSTFRFTLQAGGANQCLNDTDTDADTAQIDIIHDSRYSRSEHFCRDTPSLSDEVDQQTEFFSPGVITQSQAQSIETVDDVCDLYDNTVLSTPHADMTAMSVPMHLTAEFGPAVAQSLLLNASLTSTIRSRVIAASMVSIANRQAWKSRLDAEIKAIDSAGAIVDEILAILIRIRETVPGTRSSAGCRQTCQHINFLMSQVDDAITSRQVVIEQHCRILGSTHGMVSETLYRDCSHTRPVFQALATTKQMLQRTRTKIAKTEQTARS</sequence>
<organism evidence="3 4">
    <name type="scientific">Haloquadratum walsbyi J07HQW1</name>
    <dbReference type="NCBI Taxonomy" id="1238424"/>
    <lineage>
        <taxon>Archaea</taxon>
        <taxon>Methanobacteriati</taxon>
        <taxon>Methanobacteriota</taxon>
        <taxon>Stenosarchaea group</taxon>
        <taxon>Halobacteria</taxon>
        <taxon>Halobacteriales</taxon>
        <taxon>Haloferacaceae</taxon>
        <taxon>Haloquadratum</taxon>
    </lineage>
</organism>
<evidence type="ECO:0000256" key="1">
    <source>
        <dbReference type="SAM" id="MobiDB-lite"/>
    </source>
</evidence>
<protein>
    <recommendedName>
        <fullName evidence="2">DUF7260 domain-containing protein</fullName>
    </recommendedName>
</protein>
<dbReference type="AlphaFoldDB" id="U1N318"/>
<reference evidence="3 4" key="1">
    <citation type="journal article" date="2013" name="PLoS ONE">
        <title>Assembly-driven community genomics of a hypersaline microbial ecosystem.</title>
        <authorList>
            <person name="Podell S."/>
            <person name="Ugalde J.A."/>
            <person name="Narasingarao P."/>
            <person name="Banfield J.F."/>
            <person name="Heidelberg K.B."/>
            <person name="Allen E.E."/>
        </authorList>
    </citation>
    <scope>NUCLEOTIDE SEQUENCE [LARGE SCALE GENOMIC DNA]</scope>
    <source>
        <strain evidence="4">J07HQW1</strain>
    </source>
</reference>
<evidence type="ECO:0000313" key="3">
    <source>
        <dbReference type="EMBL" id="ERG90768.1"/>
    </source>
</evidence>
<dbReference type="STRING" id="1238424.J07HQW1_00796"/>
<dbReference type="HOGENOM" id="CLU_945288_0_0_2"/>
<proteinExistence type="predicted"/>
<dbReference type="InterPro" id="IPR055684">
    <property type="entry name" value="DUF7260"/>
</dbReference>
<evidence type="ECO:0000259" key="2">
    <source>
        <dbReference type="Pfam" id="PF23921"/>
    </source>
</evidence>
<feature type="region of interest" description="Disordered" evidence="1">
    <location>
        <begin position="1"/>
        <end position="21"/>
    </location>
</feature>
<evidence type="ECO:0000313" key="4">
    <source>
        <dbReference type="Proteomes" id="UP000030649"/>
    </source>
</evidence>
<feature type="domain" description="DUF7260" evidence="2">
    <location>
        <begin position="85"/>
        <end position="282"/>
    </location>
</feature>
<dbReference type="Pfam" id="PF23921">
    <property type="entry name" value="DUF7260"/>
    <property type="match status" value="1"/>
</dbReference>